<evidence type="ECO:0000313" key="3">
    <source>
        <dbReference type="Proteomes" id="UP001434883"/>
    </source>
</evidence>
<evidence type="ECO:0000313" key="2">
    <source>
        <dbReference type="EMBL" id="MEQ2199068.1"/>
    </source>
</evidence>
<sequence>DCCQLGYQQSFGNRKGPTKCPHADRFRGKDEDKEDEDKLLNFESHHWLPPLLMVLLSNVQFIRNKIDELEVWTKFKGVIKELCRWDSWDLGSKKMKISSIVGFTAHFNWTNHRRSLARATEDE</sequence>
<feature type="region of interest" description="Disordered" evidence="1">
    <location>
        <begin position="12"/>
        <end position="32"/>
    </location>
</feature>
<accession>A0ABV0QTA1</accession>
<protein>
    <submittedName>
        <fullName evidence="2">Uncharacterized protein</fullName>
    </submittedName>
</protein>
<comment type="caution">
    <text evidence="2">The sequence shown here is derived from an EMBL/GenBank/DDBJ whole genome shotgun (WGS) entry which is preliminary data.</text>
</comment>
<evidence type="ECO:0000256" key="1">
    <source>
        <dbReference type="SAM" id="MobiDB-lite"/>
    </source>
</evidence>
<proteinExistence type="predicted"/>
<feature type="non-terminal residue" evidence="2">
    <location>
        <position position="1"/>
    </location>
</feature>
<feature type="compositionally biased region" description="Basic and acidic residues" evidence="1">
    <location>
        <begin position="21"/>
        <end position="32"/>
    </location>
</feature>
<dbReference type="EMBL" id="JAHRIN010022338">
    <property type="protein sequence ID" value="MEQ2199068.1"/>
    <property type="molecule type" value="Genomic_DNA"/>
</dbReference>
<organism evidence="2 3">
    <name type="scientific">Xenoophorus captivus</name>
    <dbReference type="NCBI Taxonomy" id="1517983"/>
    <lineage>
        <taxon>Eukaryota</taxon>
        <taxon>Metazoa</taxon>
        <taxon>Chordata</taxon>
        <taxon>Craniata</taxon>
        <taxon>Vertebrata</taxon>
        <taxon>Euteleostomi</taxon>
        <taxon>Actinopterygii</taxon>
        <taxon>Neopterygii</taxon>
        <taxon>Teleostei</taxon>
        <taxon>Neoteleostei</taxon>
        <taxon>Acanthomorphata</taxon>
        <taxon>Ovalentaria</taxon>
        <taxon>Atherinomorphae</taxon>
        <taxon>Cyprinodontiformes</taxon>
        <taxon>Goodeidae</taxon>
        <taxon>Xenoophorus</taxon>
    </lineage>
</organism>
<gene>
    <name evidence="2" type="ORF">XENOCAPTIV_024012</name>
</gene>
<reference evidence="2 3" key="1">
    <citation type="submission" date="2021-06" db="EMBL/GenBank/DDBJ databases">
        <authorList>
            <person name="Palmer J.M."/>
        </authorList>
    </citation>
    <scope>NUCLEOTIDE SEQUENCE [LARGE SCALE GENOMIC DNA]</scope>
    <source>
        <strain evidence="2 3">XC_2019</strain>
        <tissue evidence="2">Muscle</tissue>
    </source>
</reference>
<dbReference type="Proteomes" id="UP001434883">
    <property type="component" value="Unassembled WGS sequence"/>
</dbReference>
<name>A0ABV0QTA1_9TELE</name>
<keyword evidence="3" id="KW-1185">Reference proteome</keyword>